<evidence type="ECO:0000256" key="3">
    <source>
        <dbReference type="ARBA" id="ARBA00022833"/>
    </source>
</evidence>
<reference evidence="7 8" key="1">
    <citation type="journal article" date="2010" name="Nat. Biotechnol.">
        <title>Genome sequence of the model mushroom Schizophyllum commune.</title>
        <authorList>
            <person name="Ohm R.A."/>
            <person name="de Jong J.F."/>
            <person name="Lugones L.G."/>
            <person name="Aerts A."/>
            <person name="Kothe E."/>
            <person name="Stajich J.E."/>
            <person name="de Vries R.P."/>
            <person name="Record E."/>
            <person name="Levasseur A."/>
            <person name="Baker S.E."/>
            <person name="Bartholomew K.A."/>
            <person name="Coutinho P.M."/>
            <person name="Erdmann S."/>
            <person name="Fowler T.J."/>
            <person name="Gathman A.C."/>
            <person name="Lombard V."/>
            <person name="Henrissat B."/>
            <person name="Knabe N."/>
            <person name="Kuees U."/>
            <person name="Lilly W.W."/>
            <person name="Lindquist E."/>
            <person name="Lucas S."/>
            <person name="Magnuson J.K."/>
            <person name="Piumi F."/>
            <person name="Raudaskoski M."/>
            <person name="Salamov A."/>
            <person name="Schmutz J."/>
            <person name="Schwarze F.W.M.R."/>
            <person name="vanKuyk P.A."/>
            <person name="Horton J.S."/>
            <person name="Grigoriev I.V."/>
            <person name="Woesten H.A.B."/>
        </authorList>
    </citation>
    <scope>NUCLEOTIDE SEQUENCE [LARGE SCALE GENOMIC DNA]</scope>
    <source>
        <strain evidence="8">H4-8 / FGSC 9210</strain>
    </source>
</reference>
<dbReference type="Proteomes" id="UP000007431">
    <property type="component" value="Unassembled WGS sequence"/>
</dbReference>
<feature type="compositionally biased region" description="Acidic residues" evidence="5">
    <location>
        <begin position="539"/>
        <end position="567"/>
    </location>
</feature>
<protein>
    <recommendedName>
        <fullName evidence="6">MYND-type domain-containing protein</fullName>
    </recommendedName>
</protein>
<evidence type="ECO:0000256" key="4">
    <source>
        <dbReference type="PROSITE-ProRule" id="PRU00134"/>
    </source>
</evidence>
<keyword evidence="8" id="KW-1185">Reference proteome</keyword>
<keyword evidence="3" id="KW-0862">Zinc</keyword>
<evidence type="ECO:0000313" key="7">
    <source>
        <dbReference type="EMBL" id="EFI92078.1"/>
    </source>
</evidence>
<feature type="region of interest" description="Disordered" evidence="5">
    <location>
        <begin position="536"/>
        <end position="595"/>
    </location>
</feature>
<evidence type="ECO:0000256" key="2">
    <source>
        <dbReference type="ARBA" id="ARBA00022771"/>
    </source>
</evidence>
<keyword evidence="2 4" id="KW-0863">Zinc-finger</keyword>
<gene>
    <name evidence="7" type="ORF">SCHCODRAFT_238272</name>
</gene>
<feature type="domain" description="MYND-type" evidence="6">
    <location>
        <begin position="426"/>
        <end position="469"/>
    </location>
</feature>
<dbReference type="KEGG" id="scm:SCHCO_02672581"/>
<keyword evidence="1" id="KW-0479">Metal-binding</keyword>
<dbReference type="InterPro" id="IPR002893">
    <property type="entry name" value="Znf_MYND"/>
</dbReference>
<organism evidence="8">
    <name type="scientific">Schizophyllum commune (strain H4-8 / FGSC 9210)</name>
    <name type="common">Split gill fungus</name>
    <dbReference type="NCBI Taxonomy" id="578458"/>
    <lineage>
        <taxon>Eukaryota</taxon>
        <taxon>Fungi</taxon>
        <taxon>Dikarya</taxon>
        <taxon>Basidiomycota</taxon>
        <taxon>Agaricomycotina</taxon>
        <taxon>Agaricomycetes</taxon>
        <taxon>Agaricomycetidae</taxon>
        <taxon>Agaricales</taxon>
        <taxon>Schizophyllaceae</taxon>
        <taxon>Schizophyllum</taxon>
    </lineage>
</organism>
<dbReference type="PROSITE" id="PS50865">
    <property type="entry name" value="ZF_MYND_2"/>
    <property type="match status" value="1"/>
</dbReference>
<dbReference type="AlphaFoldDB" id="D8QJF3"/>
<proteinExistence type="predicted"/>
<name>D8QJF3_SCHCM</name>
<evidence type="ECO:0000313" key="8">
    <source>
        <dbReference type="Proteomes" id="UP000007431"/>
    </source>
</evidence>
<dbReference type="RefSeq" id="XP_003026981.1">
    <property type="nucleotide sequence ID" value="XM_003026935.1"/>
</dbReference>
<dbReference type="SUPFAM" id="SSF144232">
    <property type="entry name" value="HIT/MYND zinc finger-like"/>
    <property type="match status" value="1"/>
</dbReference>
<dbReference type="Pfam" id="PF01753">
    <property type="entry name" value="zf-MYND"/>
    <property type="match status" value="1"/>
</dbReference>
<dbReference type="OrthoDB" id="3101941at2759"/>
<dbReference type="Gene3D" id="6.10.140.2220">
    <property type="match status" value="1"/>
</dbReference>
<dbReference type="EMBL" id="GL377314">
    <property type="protein sequence ID" value="EFI92078.1"/>
    <property type="molecule type" value="Genomic_DNA"/>
</dbReference>
<evidence type="ECO:0000259" key="6">
    <source>
        <dbReference type="PROSITE" id="PS50865"/>
    </source>
</evidence>
<feature type="compositionally biased region" description="Basic and acidic residues" evidence="5">
    <location>
        <begin position="578"/>
        <end position="595"/>
    </location>
</feature>
<evidence type="ECO:0000256" key="1">
    <source>
        <dbReference type="ARBA" id="ARBA00022723"/>
    </source>
</evidence>
<dbReference type="GeneID" id="9596657"/>
<dbReference type="HOGENOM" id="CLU_432203_0_0_1"/>
<dbReference type="InParanoid" id="D8QJF3"/>
<sequence length="634" mass="71652">MADRRDKEALARLCKGYLNDLKTFKTEVLRLLDKTSVAERRPSTVKVKAILGRGTAFRLLDDDLLRPELPWEMDGFQVDVVTEAMAAYSLYTEASNRPEYASLRAMKPMELAEMFRWVDCVHPMNGRLIPTPSRHTYGPIASSISTLFSSLTRRQDDEFVQLAWKDPHIIALVMDLWLHYPRYLLHYGEDLSETICTITVSALSTFNGLAATEGGENYIVMRLLAMVGGRHRHRHILRLVSEQVAFLDRINIKSKYEFAWKLQFALVAAVVQSSEFVGITAPLCFFQSLITGYQRALGQPTDESMIALSADATEILDNLVCMATHTTDLRRAIRAGVYGVLFDVERTWGKGDNLFSASVKHLESSLTIASILRASHRRHGEVLHPPEQPDARRSFIEDRFKSLLSTYRMVWQQYTKAKSVSTWKLLFPCNNTNAVVHEAEVRACPCGEAFYCSKKCQREHWKTSHRDQCRRADDVWGTQGDITLGDAVFLFESALRVVVCNEEKMAKELACTRWVNNPNPKSGLFMIELTNPTTPLADGDFDWTLDEDSDDGSSDEDDEGGEEEDGGGETGAANDELSSPRKDRGVESEIGRTDDYEGPHIAAISAWYCIGELYPEQKLPFKYDFALRRPVVKD</sequence>
<evidence type="ECO:0000256" key="5">
    <source>
        <dbReference type="SAM" id="MobiDB-lite"/>
    </source>
</evidence>
<dbReference type="GO" id="GO:0008270">
    <property type="term" value="F:zinc ion binding"/>
    <property type="evidence" value="ECO:0007669"/>
    <property type="project" value="UniProtKB-KW"/>
</dbReference>
<accession>D8QJF3</accession>
<dbReference type="VEuPathDB" id="FungiDB:SCHCODRAFT_02672581"/>